<proteinExistence type="predicted"/>
<name>A0ABN8Y5K3_RANTA</name>
<sequence>MNLYHTLSSIQCYMKPPWSNILRLYTPTKHSPSASISLGRKGQRGCICRCWTQLLWEGTATVGVKNNNNNCNQVMFWKQAGQTQGTHRKQKATSPIFYPSLAVFL</sequence>
<dbReference type="Proteomes" id="UP001176941">
    <property type="component" value="Chromosome 15"/>
</dbReference>
<gene>
    <name evidence="1" type="ORF">MRATA1EN1_LOCUS5819</name>
</gene>
<protein>
    <submittedName>
        <fullName evidence="1">Uncharacterized protein</fullName>
    </submittedName>
</protein>
<organism evidence="1 2">
    <name type="scientific">Rangifer tarandus platyrhynchus</name>
    <name type="common">Svalbard reindeer</name>
    <dbReference type="NCBI Taxonomy" id="3082113"/>
    <lineage>
        <taxon>Eukaryota</taxon>
        <taxon>Metazoa</taxon>
        <taxon>Chordata</taxon>
        <taxon>Craniata</taxon>
        <taxon>Vertebrata</taxon>
        <taxon>Euteleostomi</taxon>
        <taxon>Mammalia</taxon>
        <taxon>Eutheria</taxon>
        <taxon>Laurasiatheria</taxon>
        <taxon>Artiodactyla</taxon>
        <taxon>Ruminantia</taxon>
        <taxon>Pecora</taxon>
        <taxon>Cervidae</taxon>
        <taxon>Odocoileinae</taxon>
        <taxon>Rangifer</taxon>
    </lineage>
</organism>
<reference evidence="1" key="1">
    <citation type="submission" date="2023-04" db="EMBL/GenBank/DDBJ databases">
        <authorList>
            <consortium name="ELIXIR-Norway"/>
        </authorList>
    </citation>
    <scope>NUCLEOTIDE SEQUENCE [LARGE SCALE GENOMIC DNA]</scope>
</reference>
<dbReference type="EMBL" id="OX459951">
    <property type="protein sequence ID" value="CAI9156857.1"/>
    <property type="molecule type" value="Genomic_DNA"/>
</dbReference>
<keyword evidence="2" id="KW-1185">Reference proteome</keyword>
<accession>A0ABN8Y5K3</accession>
<evidence type="ECO:0000313" key="1">
    <source>
        <dbReference type="EMBL" id="CAI9156857.1"/>
    </source>
</evidence>
<evidence type="ECO:0000313" key="2">
    <source>
        <dbReference type="Proteomes" id="UP001176941"/>
    </source>
</evidence>